<evidence type="ECO:0000313" key="4">
    <source>
        <dbReference type="Proteomes" id="UP000054560"/>
    </source>
</evidence>
<feature type="domain" description="ER-bound oxygenase mpaB/mpaB'/Rubber oxygenase catalytic" evidence="2">
    <location>
        <begin position="81"/>
        <end position="218"/>
    </location>
</feature>
<dbReference type="AlphaFoldDB" id="A0A0L0GFW9"/>
<accession>A0A0L0GFW9</accession>
<dbReference type="eggNOG" id="KOG3298">
    <property type="taxonomic scope" value="Eukaryota"/>
</dbReference>
<dbReference type="Proteomes" id="UP000054560">
    <property type="component" value="Unassembled WGS sequence"/>
</dbReference>
<dbReference type="RefSeq" id="XP_014161628.1">
    <property type="nucleotide sequence ID" value="XM_014306153.1"/>
</dbReference>
<evidence type="ECO:0000313" key="3">
    <source>
        <dbReference type="EMBL" id="KNC87726.1"/>
    </source>
</evidence>
<dbReference type="PANTHER" id="PTHR37159">
    <property type="entry name" value="GH11867P"/>
    <property type="match status" value="1"/>
</dbReference>
<dbReference type="STRING" id="667725.A0A0L0GFW9"/>
<dbReference type="InterPro" id="IPR018713">
    <property type="entry name" value="MPAB/Lcp_cat_dom"/>
</dbReference>
<keyword evidence="1" id="KW-0812">Transmembrane</keyword>
<feature type="transmembrane region" description="Helical" evidence="1">
    <location>
        <begin position="354"/>
        <end position="373"/>
    </location>
</feature>
<evidence type="ECO:0000259" key="2">
    <source>
        <dbReference type="Pfam" id="PF09995"/>
    </source>
</evidence>
<evidence type="ECO:0000256" key="1">
    <source>
        <dbReference type="SAM" id="Phobius"/>
    </source>
</evidence>
<organism evidence="3 4">
    <name type="scientific">Sphaeroforma arctica JP610</name>
    <dbReference type="NCBI Taxonomy" id="667725"/>
    <lineage>
        <taxon>Eukaryota</taxon>
        <taxon>Ichthyosporea</taxon>
        <taxon>Ichthyophonida</taxon>
        <taxon>Sphaeroforma</taxon>
    </lineage>
</organism>
<keyword evidence="1" id="KW-1133">Transmembrane helix</keyword>
<dbReference type="PANTHER" id="PTHR37159:SF1">
    <property type="entry name" value="GH11867P"/>
    <property type="match status" value="1"/>
</dbReference>
<keyword evidence="4" id="KW-1185">Reference proteome</keyword>
<dbReference type="Pfam" id="PF09995">
    <property type="entry name" value="MPAB_Lcp_cat"/>
    <property type="match status" value="1"/>
</dbReference>
<sequence>MRDIATQGIFVADSLFDNLPTSAVICHNSTGVLPISPEPEWVRWGLVAEGQRLWTNYFGTSFTALLMCLMSGFNIARFGEVLYHNGYAKDAETARVRYSATAFAVADWLRFPLDDVNGRSRQTINKVRAMHTFARRRSRRLFQPEEGVALSQYDMAEVLLAFSGICLQAMKEDFNTHISGAELEPMVHMWRLIGYHLGIQDRFNVCASVERMNSCLQEFNTFCEQRAATARPYTNKLRSMALEGFGTFTGIGSVLLGSMTFDLNYKTDVLQNKSLGERPKIRGLTRASSAGLKRASSVASLVLSSKIGGDVLKQVIYSASDIRNDDRPKFTRYQKSLVLLSEGLDYYVWSPPSSVPFLTMAGFCGIFVGTMLFRHVL</sequence>
<keyword evidence="1" id="KW-0472">Membrane</keyword>
<dbReference type="GO" id="GO:0016491">
    <property type="term" value="F:oxidoreductase activity"/>
    <property type="evidence" value="ECO:0007669"/>
    <property type="project" value="InterPro"/>
</dbReference>
<gene>
    <name evidence="3" type="ORF">SARC_00160</name>
</gene>
<dbReference type="EMBL" id="KQ241600">
    <property type="protein sequence ID" value="KNC87726.1"/>
    <property type="molecule type" value="Genomic_DNA"/>
</dbReference>
<proteinExistence type="predicted"/>
<reference evidence="3 4" key="1">
    <citation type="submission" date="2011-02" db="EMBL/GenBank/DDBJ databases">
        <title>The Genome Sequence of Sphaeroforma arctica JP610.</title>
        <authorList>
            <consortium name="The Broad Institute Genome Sequencing Platform"/>
            <person name="Russ C."/>
            <person name="Cuomo C."/>
            <person name="Young S.K."/>
            <person name="Zeng Q."/>
            <person name="Gargeya S."/>
            <person name="Alvarado L."/>
            <person name="Berlin A."/>
            <person name="Chapman S.B."/>
            <person name="Chen Z."/>
            <person name="Freedman E."/>
            <person name="Gellesch M."/>
            <person name="Goldberg J."/>
            <person name="Griggs A."/>
            <person name="Gujja S."/>
            <person name="Heilman E."/>
            <person name="Heiman D."/>
            <person name="Howarth C."/>
            <person name="Mehta T."/>
            <person name="Neiman D."/>
            <person name="Pearson M."/>
            <person name="Roberts A."/>
            <person name="Saif S."/>
            <person name="Shea T."/>
            <person name="Shenoy N."/>
            <person name="Sisk P."/>
            <person name="Stolte C."/>
            <person name="Sykes S."/>
            <person name="White J."/>
            <person name="Yandava C."/>
            <person name="Burger G."/>
            <person name="Gray M.W."/>
            <person name="Holland P.W.H."/>
            <person name="King N."/>
            <person name="Lang F.B.F."/>
            <person name="Roger A.J."/>
            <person name="Ruiz-Trillo I."/>
            <person name="Haas B."/>
            <person name="Nusbaum C."/>
            <person name="Birren B."/>
        </authorList>
    </citation>
    <scope>NUCLEOTIDE SEQUENCE [LARGE SCALE GENOMIC DNA]</scope>
    <source>
        <strain evidence="3 4">JP610</strain>
    </source>
</reference>
<dbReference type="OrthoDB" id="6361347at2759"/>
<feature type="transmembrane region" description="Helical" evidence="1">
    <location>
        <begin position="241"/>
        <end position="261"/>
    </location>
</feature>
<protein>
    <recommendedName>
        <fullName evidence="2">ER-bound oxygenase mpaB/mpaB'/Rubber oxygenase catalytic domain-containing protein</fullName>
    </recommendedName>
</protein>
<feature type="transmembrane region" description="Helical" evidence="1">
    <location>
        <begin position="54"/>
        <end position="76"/>
    </location>
</feature>
<name>A0A0L0GFW9_9EUKA</name>
<dbReference type="GeneID" id="25900664"/>